<dbReference type="InterPro" id="IPR013324">
    <property type="entry name" value="RNA_pol_sigma_r3/r4-like"/>
</dbReference>
<dbReference type="GO" id="GO:0003677">
    <property type="term" value="F:DNA binding"/>
    <property type="evidence" value="ECO:0007669"/>
    <property type="project" value="UniProtKB-KW"/>
</dbReference>
<evidence type="ECO:0000259" key="6">
    <source>
        <dbReference type="Pfam" id="PF04542"/>
    </source>
</evidence>
<dbReference type="AlphaFoldDB" id="A0A9X3N5E6"/>
<evidence type="ECO:0000256" key="1">
    <source>
        <dbReference type="ARBA" id="ARBA00010641"/>
    </source>
</evidence>
<dbReference type="RefSeq" id="WP_270024308.1">
    <property type="nucleotide sequence ID" value="NZ_JAPDDP010000008.1"/>
</dbReference>
<dbReference type="Proteomes" id="UP001147653">
    <property type="component" value="Unassembled WGS sequence"/>
</dbReference>
<accession>A0A9X3N5E6</accession>
<dbReference type="GO" id="GO:0016987">
    <property type="term" value="F:sigma factor activity"/>
    <property type="evidence" value="ECO:0007669"/>
    <property type="project" value="UniProtKB-KW"/>
</dbReference>
<dbReference type="InterPro" id="IPR039425">
    <property type="entry name" value="RNA_pol_sigma-70-like"/>
</dbReference>
<name>A0A9X3N5E6_9ACTN</name>
<dbReference type="PANTHER" id="PTHR43133:SF8">
    <property type="entry name" value="RNA POLYMERASE SIGMA FACTOR HI_1459-RELATED"/>
    <property type="match status" value="1"/>
</dbReference>
<dbReference type="InterPro" id="IPR014284">
    <property type="entry name" value="RNA_pol_sigma-70_dom"/>
</dbReference>
<sequence>MSPARQLSPSALVAASDARLVALTRAGDERAFATIVDRYRGPLARHCRRFLAAAPADDALQQTFINAHGALTDPGATLPLALKPWLYRIARNAALNIARDPQLAFGPVPDDFLGHESEPEDAFARREWFDGVVDAIGALPDSQRQVIVRHAFNGDSHERIAADLGMTAGAIRQLAYRARGTLRAAA</sequence>
<keyword evidence="3" id="KW-0731">Sigma factor</keyword>
<comment type="similarity">
    <text evidence="1">Belongs to the sigma-70 factor family. ECF subfamily.</text>
</comment>
<dbReference type="PANTHER" id="PTHR43133">
    <property type="entry name" value="RNA POLYMERASE ECF-TYPE SIGMA FACTO"/>
    <property type="match status" value="1"/>
</dbReference>
<reference evidence="8" key="1">
    <citation type="submission" date="2022-10" db="EMBL/GenBank/DDBJ databases">
        <title>The WGS of Solirubrobacter phytolaccae KCTC 29190.</title>
        <authorList>
            <person name="Jiang Z."/>
        </authorList>
    </citation>
    <scope>NUCLEOTIDE SEQUENCE</scope>
    <source>
        <strain evidence="8">KCTC 29190</strain>
    </source>
</reference>
<dbReference type="GO" id="GO:0006352">
    <property type="term" value="P:DNA-templated transcription initiation"/>
    <property type="evidence" value="ECO:0007669"/>
    <property type="project" value="InterPro"/>
</dbReference>
<dbReference type="SUPFAM" id="SSF88946">
    <property type="entry name" value="Sigma2 domain of RNA polymerase sigma factors"/>
    <property type="match status" value="1"/>
</dbReference>
<dbReference type="Pfam" id="PF08281">
    <property type="entry name" value="Sigma70_r4_2"/>
    <property type="match status" value="1"/>
</dbReference>
<dbReference type="InterPro" id="IPR036388">
    <property type="entry name" value="WH-like_DNA-bd_sf"/>
</dbReference>
<dbReference type="InterPro" id="IPR013249">
    <property type="entry name" value="RNA_pol_sigma70_r4_t2"/>
</dbReference>
<protein>
    <submittedName>
        <fullName evidence="8">Sigma-70 family RNA polymerase sigma factor</fullName>
    </submittedName>
</protein>
<feature type="domain" description="RNA polymerase sigma-70 region 2" evidence="6">
    <location>
        <begin position="36"/>
        <end position="100"/>
    </location>
</feature>
<evidence type="ECO:0000259" key="7">
    <source>
        <dbReference type="Pfam" id="PF08281"/>
    </source>
</evidence>
<feature type="domain" description="RNA polymerase sigma factor 70 region 4 type 2" evidence="7">
    <location>
        <begin position="133"/>
        <end position="181"/>
    </location>
</feature>
<evidence type="ECO:0000256" key="5">
    <source>
        <dbReference type="ARBA" id="ARBA00023163"/>
    </source>
</evidence>
<keyword evidence="4" id="KW-0238">DNA-binding</keyword>
<evidence type="ECO:0000313" key="9">
    <source>
        <dbReference type="Proteomes" id="UP001147653"/>
    </source>
</evidence>
<dbReference type="Pfam" id="PF04542">
    <property type="entry name" value="Sigma70_r2"/>
    <property type="match status" value="1"/>
</dbReference>
<dbReference type="InterPro" id="IPR007627">
    <property type="entry name" value="RNA_pol_sigma70_r2"/>
</dbReference>
<dbReference type="EMBL" id="JAPDDP010000008">
    <property type="protein sequence ID" value="MDA0179998.1"/>
    <property type="molecule type" value="Genomic_DNA"/>
</dbReference>
<dbReference type="NCBIfam" id="TIGR02937">
    <property type="entry name" value="sigma70-ECF"/>
    <property type="match status" value="1"/>
</dbReference>
<dbReference type="SUPFAM" id="SSF88659">
    <property type="entry name" value="Sigma3 and sigma4 domains of RNA polymerase sigma factors"/>
    <property type="match status" value="1"/>
</dbReference>
<dbReference type="CDD" id="cd06171">
    <property type="entry name" value="Sigma70_r4"/>
    <property type="match status" value="1"/>
</dbReference>
<dbReference type="Gene3D" id="1.10.1740.10">
    <property type="match status" value="1"/>
</dbReference>
<comment type="caution">
    <text evidence="8">The sequence shown here is derived from an EMBL/GenBank/DDBJ whole genome shotgun (WGS) entry which is preliminary data.</text>
</comment>
<evidence type="ECO:0000256" key="2">
    <source>
        <dbReference type="ARBA" id="ARBA00023015"/>
    </source>
</evidence>
<gene>
    <name evidence="8" type="ORF">OJ997_06805</name>
</gene>
<organism evidence="8 9">
    <name type="scientific">Solirubrobacter phytolaccae</name>
    <dbReference type="NCBI Taxonomy" id="1404360"/>
    <lineage>
        <taxon>Bacteria</taxon>
        <taxon>Bacillati</taxon>
        <taxon>Actinomycetota</taxon>
        <taxon>Thermoleophilia</taxon>
        <taxon>Solirubrobacterales</taxon>
        <taxon>Solirubrobacteraceae</taxon>
        <taxon>Solirubrobacter</taxon>
    </lineage>
</organism>
<keyword evidence="2" id="KW-0805">Transcription regulation</keyword>
<dbReference type="InterPro" id="IPR013325">
    <property type="entry name" value="RNA_pol_sigma_r2"/>
</dbReference>
<keyword evidence="9" id="KW-1185">Reference proteome</keyword>
<dbReference type="Gene3D" id="1.10.10.10">
    <property type="entry name" value="Winged helix-like DNA-binding domain superfamily/Winged helix DNA-binding domain"/>
    <property type="match status" value="1"/>
</dbReference>
<keyword evidence="5" id="KW-0804">Transcription</keyword>
<evidence type="ECO:0000256" key="4">
    <source>
        <dbReference type="ARBA" id="ARBA00023125"/>
    </source>
</evidence>
<evidence type="ECO:0000313" key="8">
    <source>
        <dbReference type="EMBL" id="MDA0179998.1"/>
    </source>
</evidence>
<proteinExistence type="inferred from homology"/>
<evidence type="ECO:0000256" key="3">
    <source>
        <dbReference type="ARBA" id="ARBA00023082"/>
    </source>
</evidence>